<reference evidence="2 3" key="1">
    <citation type="submission" date="2008-03" db="EMBL/GenBank/DDBJ databases">
        <title>The Genome Sequence of Verticillium dahliae VdLs.17.</title>
        <authorList>
            <consortium name="The Broad Institute Genome Sequencing Platform"/>
            <person name="Ma L.-J.J."/>
            <person name="Klosterman S.J."/>
            <person name="Subbarao K."/>
            <person name="Dobinson K."/>
            <person name="Veronese P."/>
            <person name="Kang S."/>
            <person name="Gold S.E."/>
            <person name="Young S."/>
            <person name="Jaffe D."/>
            <person name="Gnerre S."/>
            <person name="Berlin A."/>
            <person name="Heiman D."/>
            <person name="Hepburn T."/>
            <person name="Sykes S."/>
            <person name="Alvarado L."/>
            <person name="Kodira C.D."/>
            <person name="Lander E."/>
            <person name="Galagan J."/>
            <person name="Nusbaum C."/>
            <person name="Birren B."/>
        </authorList>
    </citation>
    <scope>NUCLEOTIDE SEQUENCE [LARGE SCALE GENOMIC DNA]</scope>
    <source>
        <strain evidence="3">VdLs.17 / ATCC MYA-4575 / FGSC 10137</strain>
    </source>
</reference>
<organism evidence="2 3">
    <name type="scientific">Verticillium dahliae (strain VdLs.17 / ATCC MYA-4575 / FGSC 10137)</name>
    <name type="common">Verticillium wilt</name>
    <dbReference type="NCBI Taxonomy" id="498257"/>
    <lineage>
        <taxon>Eukaryota</taxon>
        <taxon>Fungi</taxon>
        <taxon>Dikarya</taxon>
        <taxon>Ascomycota</taxon>
        <taxon>Pezizomycotina</taxon>
        <taxon>Sordariomycetes</taxon>
        <taxon>Hypocreomycetidae</taxon>
        <taxon>Glomerellales</taxon>
        <taxon>Plectosphaerellaceae</taxon>
        <taxon>Verticillium</taxon>
    </lineage>
</organism>
<protein>
    <submittedName>
        <fullName evidence="2">Uncharacterized protein</fullName>
    </submittedName>
</protein>
<keyword evidence="3" id="KW-1185">Reference proteome</keyword>
<evidence type="ECO:0000256" key="1">
    <source>
        <dbReference type="SAM" id="MobiDB-lite"/>
    </source>
</evidence>
<sequence>MHRLGETRCGGELAGCGRRDLRNRGRQQRTGSGRGSGRTPFPEPGQSRAEKTAVIHFSRMTECFDNTPFTIKEQTVQPTAQKNNHRCHHGPATEVSAAYRQGGNKRPSGRDGTGTAAGPNAIDREATLHIDGGTGSGLGVGRLDACLW</sequence>
<dbReference type="GeneID" id="20710625"/>
<proteinExistence type="predicted"/>
<dbReference type="RefSeq" id="XP_009653759.1">
    <property type="nucleotide sequence ID" value="XM_009655464.1"/>
</dbReference>
<feature type="region of interest" description="Disordered" evidence="1">
    <location>
        <begin position="77"/>
        <end position="120"/>
    </location>
</feature>
<dbReference type="AlphaFoldDB" id="G2XFN8"/>
<feature type="region of interest" description="Disordered" evidence="1">
    <location>
        <begin position="1"/>
        <end position="49"/>
    </location>
</feature>
<evidence type="ECO:0000313" key="2">
    <source>
        <dbReference type="EMBL" id="EGY18636.1"/>
    </source>
</evidence>
<dbReference type="KEGG" id="vda:VDAG_09162"/>
<dbReference type="EMBL" id="DS572717">
    <property type="protein sequence ID" value="EGY18636.1"/>
    <property type="molecule type" value="Genomic_DNA"/>
</dbReference>
<gene>
    <name evidence="2" type="ORF">VDAG_09162</name>
</gene>
<dbReference type="HOGENOM" id="CLU_1760225_0_0_1"/>
<dbReference type="Proteomes" id="UP000001611">
    <property type="component" value="Chromosome 4"/>
</dbReference>
<dbReference type="InParanoid" id="G2XFN8"/>
<name>G2XFN8_VERDV</name>
<accession>G2XFN8</accession>
<evidence type="ECO:0000313" key="3">
    <source>
        <dbReference type="Proteomes" id="UP000001611"/>
    </source>
</evidence>